<protein>
    <recommendedName>
        <fullName evidence="3">Pectinesterase</fullName>
    </recommendedName>
</protein>
<dbReference type="Proteomes" id="UP000015105">
    <property type="component" value="Chromosome 2D"/>
</dbReference>
<dbReference type="EnsemblPlants" id="AET2Gv20913900.10">
    <property type="protein sequence ID" value="AET2Gv20913900.10"/>
    <property type="gene ID" value="AET2Gv20913900"/>
</dbReference>
<organism evidence="1 2">
    <name type="scientific">Aegilops tauschii subsp. strangulata</name>
    <name type="common">Goatgrass</name>
    <dbReference type="NCBI Taxonomy" id="200361"/>
    <lineage>
        <taxon>Eukaryota</taxon>
        <taxon>Viridiplantae</taxon>
        <taxon>Streptophyta</taxon>
        <taxon>Embryophyta</taxon>
        <taxon>Tracheophyta</taxon>
        <taxon>Spermatophyta</taxon>
        <taxon>Magnoliopsida</taxon>
        <taxon>Liliopsida</taxon>
        <taxon>Poales</taxon>
        <taxon>Poaceae</taxon>
        <taxon>BOP clade</taxon>
        <taxon>Pooideae</taxon>
        <taxon>Triticodae</taxon>
        <taxon>Triticeae</taxon>
        <taxon>Triticinae</taxon>
        <taxon>Aegilops</taxon>
    </lineage>
</organism>
<dbReference type="InterPro" id="IPR012334">
    <property type="entry name" value="Pectin_lyas_fold"/>
</dbReference>
<accession>A0A453CPB9</accession>
<proteinExistence type="predicted"/>
<reference evidence="2" key="2">
    <citation type="journal article" date="2017" name="Nat. Plants">
        <title>The Aegilops tauschii genome reveals multiple impacts of transposons.</title>
        <authorList>
            <person name="Zhao G."/>
            <person name="Zou C."/>
            <person name="Li K."/>
            <person name="Wang K."/>
            <person name="Li T."/>
            <person name="Gao L."/>
            <person name="Zhang X."/>
            <person name="Wang H."/>
            <person name="Yang Z."/>
            <person name="Liu X."/>
            <person name="Jiang W."/>
            <person name="Mao L."/>
            <person name="Kong X."/>
            <person name="Jiao Y."/>
            <person name="Jia J."/>
        </authorList>
    </citation>
    <scope>NUCLEOTIDE SEQUENCE [LARGE SCALE GENOMIC DNA]</scope>
    <source>
        <strain evidence="2">cv. AL8/78</strain>
    </source>
</reference>
<name>A0A453CPB9_AEGTS</name>
<evidence type="ECO:0000313" key="1">
    <source>
        <dbReference type="EnsemblPlants" id="AET2Gv20913900.10"/>
    </source>
</evidence>
<reference evidence="1" key="3">
    <citation type="journal article" date="2017" name="Nature">
        <title>Genome sequence of the progenitor of the wheat D genome Aegilops tauschii.</title>
        <authorList>
            <person name="Luo M.C."/>
            <person name="Gu Y.Q."/>
            <person name="Puiu D."/>
            <person name="Wang H."/>
            <person name="Twardziok S.O."/>
            <person name="Deal K.R."/>
            <person name="Huo N."/>
            <person name="Zhu T."/>
            <person name="Wang L."/>
            <person name="Wang Y."/>
            <person name="McGuire P.E."/>
            <person name="Liu S."/>
            <person name="Long H."/>
            <person name="Ramasamy R.K."/>
            <person name="Rodriguez J.C."/>
            <person name="Van S.L."/>
            <person name="Yuan L."/>
            <person name="Wang Z."/>
            <person name="Xia Z."/>
            <person name="Xiao L."/>
            <person name="Anderson O.D."/>
            <person name="Ouyang S."/>
            <person name="Liang Y."/>
            <person name="Zimin A.V."/>
            <person name="Pertea G."/>
            <person name="Qi P."/>
            <person name="Bennetzen J.L."/>
            <person name="Dai X."/>
            <person name="Dawson M.W."/>
            <person name="Muller H.G."/>
            <person name="Kugler K."/>
            <person name="Rivarola-Duarte L."/>
            <person name="Spannagl M."/>
            <person name="Mayer K.F.X."/>
            <person name="Lu F.H."/>
            <person name="Bevan M.W."/>
            <person name="Leroy P."/>
            <person name="Li P."/>
            <person name="You F.M."/>
            <person name="Sun Q."/>
            <person name="Liu Z."/>
            <person name="Lyons E."/>
            <person name="Wicker T."/>
            <person name="Salzberg S.L."/>
            <person name="Devos K.M."/>
            <person name="Dvorak J."/>
        </authorList>
    </citation>
    <scope>NUCLEOTIDE SEQUENCE [LARGE SCALE GENOMIC DNA]</scope>
    <source>
        <strain evidence="1">cv. AL8/78</strain>
    </source>
</reference>
<dbReference type="Gene3D" id="2.160.20.10">
    <property type="entry name" value="Single-stranded right-handed beta-helix, Pectin lyase-like"/>
    <property type="match status" value="1"/>
</dbReference>
<dbReference type="Gramene" id="AET2Gv20913900.10">
    <property type="protein sequence ID" value="AET2Gv20913900.10"/>
    <property type="gene ID" value="AET2Gv20913900"/>
</dbReference>
<reference evidence="1" key="5">
    <citation type="journal article" date="2021" name="G3 (Bethesda)">
        <title>Aegilops tauschii genome assembly Aet v5.0 features greater sequence contiguity and improved annotation.</title>
        <authorList>
            <person name="Wang L."/>
            <person name="Zhu T."/>
            <person name="Rodriguez J.C."/>
            <person name="Deal K.R."/>
            <person name="Dubcovsky J."/>
            <person name="McGuire P.E."/>
            <person name="Lux T."/>
            <person name="Spannagl M."/>
            <person name="Mayer K.F.X."/>
            <person name="Baldrich P."/>
            <person name="Meyers B.C."/>
            <person name="Huo N."/>
            <person name="Gu Y.Q."/>
            <person name="Zhou H."/>
            <person name="Devos K.M."/>
            <person name="Bennetzen J.L."/>
            <person name="Unver T."/>
            <person name="Budak H."/>
            <person name="Gulick P.J."/>
            <person name="Galiba G."/>
            <person name="Kalapos B."/>
            <person name="Nelson D.R."/>
            <person name="Li P."/>
            <person name="You F.M."/>
            <person name="Luo M.C."/>
            <person name="Dvorak J."/>
        </authorList>
    </citation>
    <scope>NUCLEOTIDE SEQUENCE [LARGE SCALE GENOMIC DNA]</scope>
    <source>
        <strain evidence="1">cv. AL8/78</strain>
    </source>
</reference>
<reference evidence="1" key="4">
    <citation type="submission" date="2019-03" db="UniProtKB">
        <authorList>
            <consortium name="EnsemblPlants"/>
        </authorList>
    </citation>
    <scope>IDENTIFICATION</scope>
</reference>
<reference evidence="2" key="1">
    <citation type="journal article" date="2014" name="Science">
        <title>Ancient hybridizations among the ancestral genomes of bread wheat.</title>
        <authorList>
            <consortium name="International Wheat Genome Sequencing Consortium,"/>
            <person name="Marcussen T."/>
            <person name="Sandve S.R."/>
            <person name="Heier L."/>
            <person name="Spannagl M."/>
            <person name="Pfeifer M."/>
            <person name="Jakobsen K.S."/>
            <person name="Wulff B.B."/>
            <person name="Steuernagel B."/>
            <person name="Mayer K.F."/>
            <person name="Olsen O.A."/>
        </authorList>
    </citation>
    <scope>NUCLEOTIDE SEQUENCE [LARGE SCALE GENOMIC DNA]</scope>
    <source>
        <strain evidence="2">cv. AL8/78</strain>
    </source>
</reference>
<sequence length="51" mass="5791">STAFFGMYRNWGPGADAVHGVPWARELDYFTARPFLGKSFVNGFHWLTPDV</sequence>
<keyword evidence="2" id="KW-1185">Reference proteome</keyword>
<dbReference type="AlphaFoldDB" id="A0A453CPB9"/>
<evidence type="ECO:0000313" key="2">
    <source>
        <dbReference type="Proteomes" id="UP000015105"/>
    </source>
</evidence>
<evidence type="ECO:0008006" key="3">
    <source>
        <dbReference type="Google" id="ProtNLM"/>
    </source>
</evidence>